<feature type="chain" id="PRO_5012472720" description="FlgO domain-containing protein" evidence="1">
    <location>
        <begin position="21"/>
        <end position="217"/>
    </location>
</feature>
<dbReference type="OrthoDB" id="6116374at2"/>
<gene>
    <name evidence="3" type="ORF">CEX98_02800</name>
</gene>
<keyword evidence="4" id="KW-1185">Reference proteome</keyword>
<dbReference type="AlphaFoldDB" id="A0A2A5JV21"/>
<protein>
    <recommendedName>
        <fullName evidence="2">FlgO domain-containing protein</fullName>
    </recommendedName>
</protein>
<dbReference type="Proteomes" id="UP000228621">
    <property type="component" value="Unassembled WGS sequence"/>
</dbReference>
<dbReference type="EMBL" id="NKHF01000009">
    <property type="protein sequence ID" value="PCK33250.1"/>
    <property type="molecule type" value="Genomic_DNA"/>
</dbReference>
<dbReference type="PROSITE" id="PS51257">
    <property type="entry name" value="PROKAR_LIPOPROTEIN"/>
    <property type="match status" value="1"/>
</dbReference>
<proteinExistence type="predicted"/>
<comment type="caution">
    <text evidence="3">The sequence shown here is derived from an EMBL/GenBank/DDBJ whole genome shotgun (WGS) entry which is preliminary data.</text>
</comment>
<evidence type="ECO:0000259" key="2">
    <source>
        <dbReference type="Pfam" id="PF17680"/>
    </source>
</evidence>
<name>A0A2A5JV21_PSEO7</name>
<organism evidence="3 4">
    <name type="scientific">Pseudoalteromonas piscicida</name>
    <dbReference type="NCBI Taxonomy" id="43662"/>
    <lineage>
        <taxon>Bacteria</taxon>
        <taxon>Pseudomonadati</taxon>
        <taxon>Pseudomonadota</taxon>
        <taxon>Gammaproteobacteria</taxon>
        <taxon>Alteromonadales</taxon>
        <taxon>Pseudoalteromonadaceae</taxon>
        <taxon>Pseudoalteromonas</taxon>
    </lineage>
</organism>
<dbReference type="RefSeq" id="WP_099640613.1">
    <property type="nucleotide sequence ID" value="NZ_JAQPZX010000002.1"/>
</dbReference>
<evidence type="ECO:0000313" key="4">
    <source>
        <dbReference type="Proteomes" id="UP000228621"/>
    </source>
</evidence>
<evidence type="ECO:0000313" key="3">
    <source>
        <dbReference type="EMBL" id="PCK33250.1"/>
    </source>
</evidence>
<accession>A0A2A5JV21</accession>
<dbReference type="Pfam" id="PF17680">
    <property type="entry name" value="FlgO"/>
    <property type="match status" value="1"/>
</dbReference>
<dbReference type="InterPro" id="IPR041215">
    <property type="entry name" value="FlgO_dom"/>
</dbReference>
<feature type="signal peptide" evidence="1">
    <location>
        <begin position="1"/>
        <end position="20"/>
    </location>
</feature>
<evidence type="ECO:0000256" key="1">
    <source>
        <dbReference type="SAM" id="SignalP"/>
    </source>
</evidence>
<feature type="domain" description="FlgO" evidence="2">
    <location>
        <begin position="70"/>
        <end position="198"/>
    </location>
</feature>
<keyword evidence="1" id="KW-0732">Signal</keyword>
<sequence>MKKIVSLVLPLSLMVGCAQSNFFAVDSAKTEPVRNGFEQSSMFQSNPNGMKQFSISQQMAGKNVTHYVQGIMQDMVANLKHVNEKTPIAVTSFVFLDKSFDKGSLLGNQLAESFIHELHAFGIPVVDFKTTDYIRVTPEGDFVFSRDFLELSDDHPFLYVLGGTLVNHQGGVMVNARVVGLRSKSVVGTAQGFLPQSVVNALQDGAAYDGIQLERAN</sequence>
<reference evidence="4" key="1">
    <citation type="journal article" date="2019" name="Genome Announc.">
        <title>Draft Genome Sequence of Pseudoalteromonas piscicida Strain 36Y ROTHPW, an Hypersaline Seawater Isolate from the South Coast of Sonora, Mexico.</title>
        <authorList>
            <person name="Sanchez-Diaz R."/>
            <person name="Molina-Garza Z.J."/>
            <person name="Cruz-Suarez L.E."/>
            <person name="Selvin J."/>
            <person name="Kiran G.S."/>
            <person name="Ibarra-Gamez J.C."/>
            <person name="Gomez-Gil B."/>
            <person name="Galaviz-Silva L."/>
        </authorList>
    </citation>
    <scope>NUCLEOTIDE SEQUENCE [LARGE SCALE GENOMIC DNA]</scope>
    <source>
        <strain evidence="4">36Y_RITHPW</strain>
    </source>
</reference>